<feature type="compositionally biased region" description="Basic and acidic residues" evidence="1">
    <location>
        <begin position="516"/>
        <end position="531"/>
    </location>
</feature>
<accession>J4IAK1</accession>
<evidence type="ECO:0000313" key="2">
    <source>
        <dbReference type="EMBL" id="CCM03051.1"/>
    </source>
</evidence>
<feature type="region of interest" description="Disordered" evidence="1">
    <location>
        <begin position="516"/>
        <end position="818"/>
    </location>
</feature>
<feature type="compositionally biased region" description="Basic and acidic residues" evidence="1">
    <location>
        <begin position="579"/>
        <end position="711"/>
    </location>
</feature>
<feature type="region of interest" description="Disordered" evidence="1">
    <location>
        <begin position="428"/>
        <end position="466"/>
    </location>
</feature>
<protein>
    <submittedName>
        <fullName evidence="2">Uncharacterized protein</fullName>
    </submittedName>
</protein>
<feature type="compositionally biased region" description="Basic and acidic residues" evidence="1">
    <location>
        <begin position="787"/>
        <end position="818"/>
    </location>
</feature>
<feature type="compositionally biased region" description="Basic and acidic residues" evidence="1">
    <location>
        <begin position="718"/>
        <end position="779"/>
    </location>
</feature>
<dbReference type="HOGENOM" id="CLU_306560_0_0_1"/>
<evidence type="ECO:0000256" key="1">
    <source>
        <dbReference type="SAM" id="MobiDB-lite"/>
    </source>
</evidence>
<proteinExistence type="predicted"/>
<dbReference type="EMBL" id="HE797099">
    <property type="protein sequence ID" value="CCM03051.1"/>
    <property type="molecule type" value="Genomic_DNA"/>
</dbReference>
<gene>
    <name evidence="2" type="ORF">FIBRA_05170</name>
</gene>
<dbReference type="RefSeq" id="XP_012182334.1">
    <property type="nucleotide sequence ID" value="XM_012326944.1"/>
</dbReference>
<dbReference type="OrthoDB" id="2804685at2759"/>
<dbReference type="STRING" id="599839.J4IAK1"/>
<dbReference type="AlphaFoldDB" id="J4IAK1"/>
<organism evidence="2 3">
    <name type="scientific">Fibroporia radiculosa</name>
    <dbReference type="NCBI Taxonomy" id="599839"/>
    <lineage>
        <taxon>Eukaryota</taxon>
        <taxon>Fungi</taxon>
        <taxon>Dikarya</taxon>
        <taxon>Basidiomycota</taxon>
        <taxon>Agaricomycotina</taxon>
        <taxon>Agaricomycetes</taxon>
        <taxon>Polyporales</taxon>
        <taxon>Fibroporiaceae</taxon>
        <taxon>Fibroporia</taxon>
    </lineage>
</organism>
<dbReference type="Proteomes" id="UP000006352">
    <property type="component" value="Unassembled WGS sequence"/>
</dbReference>
<reference evidence="2 3" key="1">
    <citation type="journal article" date="2012" name="Appl. Environ. Microbiol.">
        <title>Short-read sequencing for genomic analysis of the brown rot fungus Fibroporia radiculosa.</title>
        <authorList>
            <person name="Tang J.D."/>
            <person name="Perkins A.D."/>
            <person name="Sonstegard T.S."/>
            <person name="Schroeder S.G."/>
            <person name="Burgess S.C."/>
            <person name="Diehl S.V."/>
        </authorList>
    </citation>
    <scope>NUCLEOTIDE SEQUENCE [LARGE SCALE GENOMIC DNA]</scope>
    <source>
        <strain evidence="2 3">TFFH 294</strain>
    </source>
</reference>
<feature type="region of interest" description="Disordered" evidence="1">
    <location>
        <begin position="218"/>
        <end position="239"/>
    </location>
</feature>
<keyword evidence="3" id="KW-1185">Reference proteome</keyword>
<dbReference type="GeneID" id="24097962"/>
<name>J4IAK1_9APHY</name>
<dbReference type="InParanoid" id="J4IAK1"/>
<evidence type="ECO:0000313" key="3">
    <source>
        <dbReference type="Proteomes" id="UP000006352"/>
    </source>
</evidence>
<sequence>MLVPAAPSPFPHRPGVSMTSFHPHFAEGAAPFSDSPIFEPDEKWKAGVRKQIEDELRPIVEQVRNEHNRSQISRQQFDEKMGQMRALAQHQFSEALMRERQERLWASGQQPSQPWLDVLVREQTAAYANAQASGGRQQAASQTTFTHGDENVAGSSKTTNAVHEDVHIPPNWYQYGEGRGEAPRASGAVDGTWSQQGTEAPYDGVPRWQTAEAQAKAHTRSAPEIWRPSGAPADHDPRLSRPLSRAIPAIKPPGTPLMREHVRLQSMPSDHNIPFARPVSRGFHDDSYSRDGDGENALMHEISIAMAKVGGRPEEPPKMPQVRHQVPTHFTQAHHLAARAQSVTPKPAGVPVATHRVAPTPLRAVENMHYEQPPIAHRATPMETQFSAAMHSALRASTTTPHPGPRLAPSNSTMQVVDPRTFTIDDDARSVNSVFRPPPPPSQALWSGPSARAEAGSAAEKRPTPTLEELVLIASDEGDSDWEASAFETEDVERMMKEEIGRFEVAHAPAQVQVHFEEPVRPKEKEDETKKWPPRPTIVEEVVEEVENVKWPPKPSVVEEVVEDEETPKKPAKGGKGKRKDDAKKKEQETKQKAQEAKRKEQEAKQKEEARRKEQEEARRKEQEARQMEQEARRLEEEKRREEEQRKAEEARRREAEVRQMMEEAKKREQLRKREEELREADRLDRERLEAFRREQEEARRRLDHRQRKESVGVVPEAAKKQDEQGHAKRAAEMAKREEDMKWKEEEMRRREEELKRKELELAKRERQDEVKRKEEEKRKKPGAIPKKKEDELRDKEKELRKQAEELHKKEEELRRREEALNRRAEEVLTFMKTAHDEFRRDWHRMGGILSSSAI</sequence>